<protein>
    <submittedName>
        <fullName evidence="2">Uncharacterized protein</fullName>
    </submittedName>
</protein>
<name>X1GJN6_9ZZZZ</name>
<dbReference type="AlphaFoldDB" id="X1GJN6"/>
<sequence>KEKMTAAVTELTEYLQRRDSPFLKELDKEEENKKEEEKNA</sequence>
<evidence type="ECO:0000256" key="1">
    <source>
        <dbReference type="SAM" id="MobiDB-lite"/>
    </source>
</evidence>
<evidence type="ECO:0000313" key="2">
    <source>
        <dbReference type="EMBL" id="GAH45035.1"/>
    </source>
</evidence>
<organism evidence="2">
    <name type="scientific">marine sediment metagenome</name>
    <dbReference type="NCBI Taxonomy" id="412755"/>
    <lineage>
        <taxon>unclassified sequences</taxon>
        <taxon>metagenomes</taxon>
        <taxon>ecological metagenomes</taxon>
    </lineage>
</organism>
<gene>
    <name evidence="2" type="ORF">S03H2_19353</name>
</gene>
<comment type="caution">
    <text evidence="2">The sequence shown here is derived from an EMBL/GenBank/DDBJ whole genome shotgun (WGS) entry which is preliminary data.</text>
</comment>
<reference evidence="2" key="1">
    <citation type="journal article" date="2014" name="Front. Microbiol.">
        <title>High frequency of phylogenetically diverse reductive dehalogenase-homologous genes in deep subseafloor sedimentary metagenomes.</title>
        <authorList>
            <person name="Kawai M."/>
            <person name="Futagami T."/>
            <person name="Toyoda A."/>
            <person name="Takaki Y."/>
            <person name="Nishi S."/>
            <person name="Hori S."/>
            <person name="Arai W."/>
            <person name="Tsubouchi T."/>
            <person name="Morono Y."/>
            <person name="Uchiyama I."/>
            <person name="Ito T."/>
            <person name="Fujiyama A."/>
            <person name="Inagaki F."/>
            <person name="Takami H."/>
        </authorList>
    </citation>
    <scope>NUCLEOTIDE SEQUENCE</scope>
    <source>
        <strain evidence="2">Expedition CK06-06</strain>
    </source>
</reference>
<dbReference type="EMBL" id="BARU01010102">
    <property type="protein sequence ID" value="GAH45035.1"/>
    <property type="molecule type" value="Genomic_DNA"/>
</dbReference>
<feature type="region of interest" description="Disordered" evidence="1">
    <location>
        <begin position="19"/>
        <end position="40"/>
    </location>
</feature>
<feature type="non-terminal residue" evidence="2">
    <location>
        <position position="1"/>
    </location>
</feature>
<proteinExistence type="predicted"/>
<accession>X1GJN6</accession>